<gene>
    <name evidence="3" type="ORF">ENU14_02790</name>
</gene>
<keyword evidence="3" id="KW-0326">Glycosidase</keyword>
<evidence type="ECO:0000256" key="1">
    <source>
        <dbReference type="ARBA" id="ARBA00022676"/>
    </source>
</evidence>
<dbReference type="Gene3D" id="2.115.10.20">
    <property type="entry name" value="Glycosyl hydrolase domain, family 43"/>
    <property type="match status" value="1"/>
</dbReference>
<dbReference type="InterPro" id="IPR023296">
    <property type="entry name" value="Glyco_hydro_beta-prop_sf"/>
</dbReference>
<accession>A0A7C4D6W4</accession>
<keyword evidence="3" id="KW-0378">Hydrolase</keyword>
<proteinExistence type="predicted"/>
<dbReference type="GO" id="GO:0016798">
    <property type="term" value="F:hydrolase activity, acting on glycosyl bonds"/>
    <property type="evidence" value="ECO:0007669"/>
    <property type="project" value="UniProtKB-KW"/>
</dbReference>
<dbReference type="SUPFAM" id="SSF75005">
    <property type="entry name" value="Arabinanase/levansucrase/invertase"/>
    <property type="match status" value="1"/>
</dbReference>
<dbReference type="AlphaFoldDB" id="A0A7C4D6W4"/>
<name>A0A7C4D6W4_STAMA</name>
<keyword evidence="2" id="KW-0808">Transferase</keyword>
<dbReference type="EMBL" id="DTBJ01000020">
    <property type="protein sequence ID" value="HGM58500.1"/>
    <property type="molecule type" value="Genomic_DNA"/>
</dbReference>
<comment type="caution">
    <text evidence="3">The sequence shown here is derived from an EMBL/GenBank/DDBJ whole genome shotgun (WGS) entry which is preliminary data.</text>
</comment>
<reference evidence="3" key="1">
    <citation type="journal article" date="2020" name="mSystems">
        <title>Genome- and Community-Level Interaction Insights into Carbon Utilization and Element Cycling Functions of Hydrothermarchaeota in Hydrothermal Sediment.</title>
        <authorList>
            <person name="Zhou Z."/>
            <person name="Liu Y."/>
            <person name="Xu W."/>
            <person name="Pan J."/>
            <person name="Luo Z.H."/>
            <person name="Li M."/>
        </authorList>
    </citation>
    <scope>NUCLEOTIDE SEQUENCE [LARGE SCALE GENOMIC DNA]</scope>
    <source>
        <strain evidence="3">SpSt-642</strain>
    </source>
</reference>
<protein>
    <submittedName>
        <fullName evidence="3">Glycosidase</fullName>
    </submittedName>
</protein>
<keyword evidence="1" id="KW-0328">Glycosyltransferase</keyword>
<dbReference type="PANTHER" id="PTHR34106:SF5">
    <property type="entry name" value="GLYCOSIDASE"/>
    <property type="match status" value="1"/>
</dbReference>
<sequence length="365" mass="42563">MNCRSRFQVSSGGVEACSKRLFDTIDIVTRIGAITPDRVFIRNHPISSPSAIFNPTMFLCDNDILKIYARATFGSSTYTSFIIELEIPIDDLITGSFVENKYVGNIVLYPDNRYDIWGVEDPRLTIIENKQYMTYIGRRVNYFNNIVKKYRTMPLTAIYDNENKTWIKKYVYSLNNIIADEVICIKDSFLYNYVDNYYLFYRLHLIDDTYSLVYSSIDRESMIDNETVLKQIVLNNIQCVLPIPGFEHKVGWSTQPLLINESRERFISILYGVDQYSYTYRLFAVELSIEDREVYVEAITPRYIMEPRPLYEIIGDKPFKIMACGIVRIDRENLLLSYGAGDNIIAFGLIDYNELLSELDRGRIY</sequence>
<dbReference type="GO" id="GO:0016757">
    <property type="term" value="F:glycosyltransferase activity"/>
    <property type="evidence" value="ECO:0007669"/>
    <property type="project" value="UniProtKB-KW"/>
</dbReference>
<organism evidence="3">
    <name type="scientific">Staphylothermus marinus</name>
    <dbReference type="NCBI Taxonomy" id="2280"/>
    <lineage>
        <taxon>Archaea</taxon>
        <taxon>Thermoproteota</taxon>
        <taxon>Thermoprotei</taxon>
        <taxon>Desulfurococcales</taxon>
        <taxon>Desulfurococcaceae</taxon>
        <taxon>Staphylothermus</taxon>
    </lineage>
</organism>
<dbReference type="Pfam" id="PF04041">
    <property type="entry name" value="Glyco_hydro_130"/>
    <property type="match status" value="1"/>
</dbReference>
<evidence type="ECO:0000313" key="3">
    <source>
        <dbReference type="EMBL" id="HGM58500.1"/>
    </source>
</evidence>
<evidence type="ECO:0000256" key="2">
    <source>
        <dbReference type="ARBA" id="ARBA00022679"/>
    </source>
</evidence>
<dbReference type="InterPro" id="IPR007184">
    <property type="entry name" value="Mannoside_phosphorylase"/>
</dbReference>
<dbReference type="PANTHER" id="PTHR34106">
    <property type="entry name" value="GLYCOSIDASE"/>
    <property type="match status" value="1"/>
</dbReference>